<keyword evidence="11" id="KW-1185">Reference proteome</keyword>
<dbReference type="OrthoDB" id="10253408at2759"/>
<name>A0A9Q0HVM5_9POAL</name>
<dbReference type="PRINTS" id="PR00705">
    <property type="entry name" value="PAPAIN"/>
</dbReference>
<evidence type="ECO:0000256" key="1">
    <source>
        <dbReference type="ARBA" id="ARBA00008455"/>
    </source>
</evidence>
<evidence type="ECO:0000259" key="9">
    <source>
        <dbReference type="SMART" id="SM00848"/>
    </source>
</evidence>
<dbReference type="InterPro" id="IPR025660">
    <property type="entry name" value="Pept_his_AS"/>
</dbReference>
<dbReference type="Pfam" id="PF00112">
    <property type="entry name" value="Peptidase_C1"/>
    <property type="match status" value="1"/>
</dbReference>
<dbReference type="PROSITE" id="PS00639">
    <property type="entry name" value="THIOL_PROTEASE_HIS"/>
    <property type="match status" value="1"/>
</dbReference>
<dbReference type="PROSITE" id="PS00640">
    <property type="entry name" value="THIOL_PROTEASE_ASN"/>
    <property type="match status" value="1"/>
</dbReference>
<feature type="domain" description="Peptidase C1A papain C-terminal" evidence="8">
    <location>
        <begin position="122"/>
        <end position="340"/>
    </location>
</feature>
<dbReference type="PROSITE" id="PS00139">
    <property type="entry name" value="THIOL_PROTEASE_CYS"/>
    <property type="match status" value="1"/>
</dbReference>
<keyword evidence="4" id="KW-0378">Hydrolase</keyword>
<comment type="caution">
    <text evidence="10">The sequence shown here is derived from an EMBL/GenBank/DDBJ whole genome shotgun (WGS) entry which is preliminary data.</text>
</comment>
<dbReference type="GO" id="GO:0008234">
    <property type="term" value="F:cysteine-type peptidase activity"/>
    <property type="evidence" value="ECO:0007669"/>
    <property type="project" value="UniProtKB-KW"/>
</dbReference>
<dbReference type="FunFam" id="3.90.70.10:FF:000023">
    <property type="entry name" value="Senescence-specific cysteine protease SAG39"/>
    <property type="match status" value="1"/>
</dbReference>
<protein>
    <submittedName>
        <fullName evidence="10">Uncharacterized protein</fullName>
    </submittedName>
</protein>
<accession>A0A9Q0HVM5</accession>
<dbReference type="PANTHER" id="PTHR12411">
    <property type="entry name" value="CYSTEINE PROTEASE FAMILY C1-RELATED"/>
    <property type="match status" value="1"/>
</dbReference>
<dbReference type="InterPro" id="IPR000169">
    <property type="entry name" value="Pept_cys_AS"/>
</dbReference>
<sequence length="341" mass="37348">MALSYFGSATLLLLLFLGLLSQAPVSIAAADDNLLLTFEKWMKDHSRVYPSAFEKQKRFEVFKSNFEYIESTKNIPGRTYTLGLNKFADLTNEEFVQQYATYRSQSRPKHSTPFKYANLTTVPTSIDWRTLGAVTPIKDQGNCGSCWAFSAVAAMEGINQIKTGQLISLSEQELVDCDRTCWGCSGGYEDYAFKWVLDNGGITTEANYPYTSGTGKKNQRCDSTKIGDYAVTITGYGYVTPYSESSLMSAVASQPISISIDAGGTDFQLYSNGIFTGTCGTSLNHAVLAVGYGTDNGTNYWIVKNSWSTGWGDSGYIKMQKDISNTAGLCGLAIEPSYPTK</sequence>
<dbReference type="GO" id="GO:0006508">
    <property type="term" value="P:proteolysis"/>
    <property type="evidence" value="ECO:0007669"/>
    <property type="project" value="UniProtKB-KW"/>
</dbReference>
<evidence type="ECO:0000259" key="8">
    <source>
        <dbReference type="SMART" id="SM00645"/>
    </source>
</evidence>
<dbReference type="Pfam" id="PF08246">
    <property type="entry name" value="Inhibitor_I29"/>
    <property type="match status" value="1"/>
</dbReference>
<dbReference type="InterPro" id="IPR000668">
    <property type="entry name" value="Peptidase_C1A_C"/>
</dbReference>
<evidence type="ECO:0000256" key="4">
    <source>
        <dbReference type="ARBA" id="ARBA00022801"/>
    </source>
</evidence>
<keyword evidence="3 7" id="KW-0732">Signal</keyword>
<dbReference type="SMART" id="SM00645">
    <property type="entry name" value="Pept_C1"/>
    <property type="match status" value="1"/>
</dbReference>
<dbReference type="AlphaFoldDB" id="A0A9Q0HVM5"/>
<dbReference type="InterPro" id="IPR013128">
    <property type="entry name" value="Peptidase_C1A"/>
</dbReference>
<dbReference type="InterPro" id="IPR025661">
    <property type="entry name" value="Pept_asp_AS"/>
</dbReference>
<dbReference type="Proteomes" id="UP001151287">
    <property type="component" value="Unassembled WGS sequence"/>
</dbReference>
<evidence type="ECO:0000256" key="2">
    <source>
        <dbReference type="ARBA" id="ARBA00022670"/>
    </source>
</evidence>
<evidence type="ECO:0000313" key="10">
    <source>
        <dbReference type="EMBL" id="KAJ1699555.1"/>
    </source>
</evidence>
<dbReference type="SMART" id="SM00848">
    <property type="entry name" value="Inhibitor_I29"/>
    <property type="match status" value="1"/>
</dbReference>
<dbReference type="InterPro" id="IPR039417">
    <property type="entry name" value="Peptidase_C1A_papain-like"/>
</dbReference>
<dbReference type="EMBL" id="JAMQYH010000002">
    <property type="protein sequence ID" value="KAJ1699555.1"/>
    <property type="molecule type" value="Genomic_DNA"/>
</dbReference>
<feature type="chain" id="PRO_5040373153" evidence="7">
    <location>
        <begin position="29"/>
        <end position="341"/>
    </location>
</feature>
<proteinExistence type="inferred from homology"/>
<evidence type="ECO:0000256" key="5">
    <source>
        <dbReference type="ARBA" id="ARBA00022807"/>
    </source>
</evidence>
<dbReference type="SUPFAM" id="SSF54001">
    <property type="entry name" value="Cysteine proteinases"/>
    <property type="match status" value="1"/>
</dbReference>
<keyword evidence="2" id="KW-0645">Protease</keyword>
<evidence type="ECO:0000256" key="3">
    <source>
        <dbReference type="ARBA" id="ARBA00022729"/>
    </source>
</evidence>
<evidence type="ECO:0000256" key="7">
    <source>
        <dbReference type="SAM" id="SignalP"/>
    </source>
</evidence>
<dbReference type="CDD" id="cd02248">
    <property type="entry name" value="Peptidase_C1A"/>
    <property type="match status" value="1"/>
</dbReference>
<dbReference type="InterPro" id="IPR038765">
    <property type="entry name" value="Papain-like_cys_pep_sf"/>
</dbReference>
<dbReference type="Gene3D" id="3.90.70.10">
    <property type="entry name" value="Cysteine proteinases"/>
    <property type="match status" value="1"/>
</dbReference>
<dbReference type="InterPro" id="IPR013201">
    <property type="entry name" value="Prot_inhib_I29"/>
</dbReference>
<keyword evidence="5" id="KW-0788">Thiol protease</keyword>
<comment type="similarity">
    <text evidence="1">Belongs to the peptidase C1 family.</text>
</comment>
<evidence type="ECO:0000313" key="11">
    <source>
        <dbReference type="Proteomes" id="UP001151287"/>
    </source>
</evidence>
<organism evidence="10 11">
    <name type="scientific">Rhynchospora breviuscula</name>
    <dbReference type="NCBI Taxonomy" id="2022672"/>
    <lineage>
        <taxon>Eukaryota</taxon>
        <taxon>Viridiplantae</taxon>
        <taxon>Streptophyta</taxon>
        <taxon>Embryophyta</taxon>
        <taxon>Tracheophyta</taxon>
        <taxon>Spermatophyta</taxon>
        <taxon>Magnoliopsida</taxon>
        <taxon>Liliopsida</taxon>
        <taxon>Poales</taxon>
        <taxon>Cyperaceae</taxon>
        <taxon>Cyperoideae</taxon>
        <taxon>Rhynchosporeae</taxon>
        <taxon>Rhynchospora</taxon>
    </lineage>
</organism>
<reference evidence="10" key="1">
    <citation type="journal article" date="2022" name="Cell">
        <title>Repeat-based holocentromeres influence genome architecture and karyotype evolution.</title>
        <authorList>
            <person name="Hofstatter P.G."/>
            <person name="Thangavel G."/>
            <person name="Lux T."/>
            <person name="Neumann P."/>
            <person name="Vondrak T."/>
            <person name="Novak P."/>
            <person name="Zhang M."/>
            <person name="Costa L."/>
            <person name="Castellani M."/>
            <person name="Scott A."/>
            <person name="Toegelov H."/>
            <person name="Fuchs J."/>
            <person name="Mata-Sucre Y."/>
            <person name="Dias Y."/>
            <person name="Vanzela A.L.L."/>
            <person name="Huettel B."/>
            <person name="Almeida C.C.S."/>
            <person name="Simkova H."/>
            <person name="Souza G."/>
            <person name="Pedrosa-Harand A."/>
            <person name="Macas J."/>
            <person name="Mayer K.F.X."/>
            <person name="Houben A."/>
            <person name="Marques A."/>
        </authorList>
    </citation>
    <scope>NUCLEOTIDE SEQUENCE</scope>
    <source>
        <strain evidence="10">RhyBre1mFocal</strain>
    </source>
</reference>
<feature type="signal peptide" evidence="7">
    <location>
        <begin position="1"/>
        <end position="28"/>
    </location>
</feature>
<keyword evidence="6" id="KW-1015">Disulfide bond</keyword>
<feature type="domain" description="Cathepsin propeptide inhibitor" evidence="9">
    <location>
        <begin position="38"/>
        <end position="95"/>
    </location>
</feature>
<evidence type="ECO:0000256" key="6">
    <source>
        <dbReference type="ARBA" id="ARBA00023157"/>
    </source>
</evidence>
<gene>
    <name evidence="10" type="ORF">LUZ63_008067</name>
</gene>